<evidence type="ECO:0000256" key="2">
    <source>
        <dbReference type="ARBA" id="ARBA00009370"/>
    </source>
</evidence>
<dbReference type="EMBL" id="JANUGW010000004">
    <property type="protein sequence ID" value="MCS0581438.1"/>
    <property type="molecule type" value="Genomic_DNA"/>
</dbReference>
<evidence type="ECO:0000259" key="7">
    <source>
        <dbReference type="Pfam" id="PF10502"/>
    </source>
</evidence>
<feature type="transmembrane region" description="Helical" evidence="6">
    <location>
        <begin position="12"/>
        <end position="29"/>
    </location>
</feature>
<dbReference type="InterPro" id="IPR019533">
    <property type="entry name" value="Peptidase_S26"/>
</dbReference>
<dbReference type="RefSeq" id="WP_258816038.1">
    <property type="nucleotide sequence ID" value="NZ_JANUGW010000004.1"/>
</dbReference>
<proteinExistence type="inferred from homology"/>
<dbReference type="PROSITE" id="PS00761">
    <property type="entry name" value="SPASE_I_3"/>
    <property type="match status" value="1"/>
</dbReference>
<feature type="transmembrane region" description="Helical" evidence="6">
    <location>
        <begin position="61"/>
        <end position="81"/>
    </location>
</feature>
<evidence type="ECO:0000256" key="6">
    <source>
        <dbReference type="RuleBase" id="RU362042"/>
    </source>
</evidence>
<dbReference type="Gene3D" id="2.10.109.10">
    <property type="entry name" value="Umud Fragment, subunit A"/>
    <property type="match status" value="1"/>
</dbReference>
<comment type="similarity">
    <text evidence="2 6">Belongs to the peptidase S26 family.</text>
</comment>
<evidence type="ECO:0000313" key="9">
    <source>
        <dbReference type="Proteomes" id="UP001204151"/>
    </source>
</evidence>
<dbReference type="PANTHER" id="PTHR43390:SF1">
    <property type="entry name" value="CHLOROPLAST PROCESSING PEPTIDASE"/>
    <property type="match status" value="1"/>
</dbReference>
<dbReference type="Pfam" id="PF10502">
    <property type="entry name" value="Peptidase_S26"/>
    <property type="match status" value="1"/>
</dbReference>
<feature type="transmembrane region" description="Helical" evidence="6">
    <location>
        <begin position="36"/>
        <end position="55"/>
    </location>
</feature>
<dbReference type="PRINTS" id="PR00727">
    <property type="entry name" value="LEADERPTASE"/>
</dbReference>
<gene>
    <name evidence="8" type="primary">lepB</name>
    <name evidence="8" type="ORF">NX784_07535</name>
</gene>
<comment type="caution">
    <text evidence="6">Lacks conserved residue(s) required for the propagation of feature annotation.</text>
</comment>
<dbReference type="InterPro" id="IPR019758">
    <property type="entry name" value="Pept_S26A_signal_pept_1_CS"/>
</dbReference>
<comment type="catalytic activity">
    <reaction evidence="1 6">
        <text>Cleavage of hydrophobic, N-terminal signal or leader sequences from secreted and periplasmic proteins.</text>
        <dbReference type="EC" id="3.4.21.89"/>
    </reaction>
</comment>
<dbReference type="SUPFAM" id="SSF51306">
    <property type="entry name" value="LexA/Signal peptidase"/>
    <property type="match status" value="1"/>
</dbReference>
<accession>A0ABT1ZNF1</accession>
<dbReference type="GO" id="GO:0009003">
    <property type="term" value="F:signal peptidase activity"/>
    <property type="evidence" value="ECO:0007669"/>
    <property type="project" value="UniProtKB-EC"/>
</dbReference>
<keyword evidence="6" id="KW-0645">Protease</keyword>
<organism evidence="8 9">
    <name type="scientific">Massilia pinisoli</name>
    <dbReference type="NCBI Taxonomy" id="1772194"/>
    <lineage>
        <taxon>Bacteria</taxon>
        <taxon>Pseudomonadati</taxon>
        <taxon>Pseudomonadota</taxon>
        <taxon>Betaproteobacteria</taxon>
        <taxon>Burkholderiales</taxon>
        <taxon>Oxalobacteraceae</taxon>
        <taxon>Telluria group</taxon>
        <taxon>Massilia</taxon>
    </lineage>
</organism>
<dbReference type="InterPro" id="IPR000223">
    <property type="entry name" value="Pept_S26A_signal_pept_1"/>
</dbReference>
<dbReference type="PROSITE" id="PS00760">
    <property type="entry name" value="SPASE_I_2"/>
    <property type="match status" value="1"/>
</dbReference>
<dbReference type="EC" id="3.4.21.89" evidence="3 6"/>
<evidence type="ECO:0000256" key="4">
    <source>
        <dbReference type="ARBA" id="ARBA00019232"/>
    </source>
</evidence>
<dbReference type="PANTHER" id="PTHR43390">
    <property type="entry name" value="SIGNAL PEPTIDASE I"/>
    <property type="match status" value="1"/>
</dbReference>
<keyword evidence="6" id="KW-0812">Transmembrane</keyword>
<evidence type="ECO:0000256" key="3">
    <source>
        <dbReference type="ARBA" id="ARBA00013208"/>
    </source>
</evidence>
<protein>
    <recommendedName>
        <fullName evidence="4 6">Signal peptidase I</fullName>
        <ecNumber evidence="3 6">3.4.21.89</ecNumber>
    </recommendedName>
</protein>
<dbReference type="InterPro" id="IPR036286">
    <property type="entry name" value="LexA/Signal_pep-like_sf"/>
</dbReference>
<dbReference type="InterPro" id="IPR019757">
    <property type="entry name" value="Pept_S26A_signal_pept_1_Lys-AS"/>
</dbReference>
<feature type="transmembrane region" description="Helical" evidence="6">
    <location>
        <begin position="93"/>
        <end position="116"/>
    </location>
</feature>
<evidence type="ECO:0000256" key="1">
    <source>
        <dbReference type="ARBA" id="ARBA00000677"/>
    </source>
</evidence>
<dbReference type="CDD" id="cd06530">
    <property type="entry name" value="S26_SPase_I"/>
    <property type="match status" value="1"/>
</dbReference>
<dbReference type="NCBIfam" id="TIGR02227">
    <property type="entry name" value="sigpep_I_bact"/>
    <property type="match status" value="1"/>
</dbReference>
<comment type="subcellular location">
    <subcellularLocation>
        <location evidence="6">Membrane</location>
        <topology evidence="6">Single-pass type II membrane protein</topology>
    </subcellularLocation>
</comment>
<keyword evidence="5 6" id="KW-0378">Hydrolase</keyword>
<keyword evidence="9" id="KW-1185">Reference proteome</keyword>
<evidence type="ECO:0000256" key="5">
    <source>
        <dbReference type="ARBA" id="ARBA00022801"/>
    </source>
</evidence>
<feature type="domain" description="Peptidase S26" evidence="7">
    <location>
        <begin position="99"/>
        <end position="304"/>
    </location>
</feature>
<dbReference type="Proteomes" id="UP001204151">
    <property type="component" value="Unassembled WGS sequence"/>
</dbReference>
<evidence type="ECO:0000313" key="8">
    <source>
        <dbReference type="EMBL" id="MCS0581438.1"/>
    </source>
</evidence>
<reference evidence="8 9" key="1">
    <citation type="submission" date="2022-08" db="EMBL/GenBank/DDBJ databases">
        <title>Reclassification of Massilia species as members of the genera Telluria, Duganella, Pseudoduganella, Mokoshia gen. nov. and Zemynaea gen. nov. using orthogonal and non-orthogonal genome-based approaches.</title>
        <authorList>
            <person name="Bowman J.P."/>
        </authorList>
    </citation>
    <scope>NUCLEOTIDE SEQUENCE [LARGE SCALE GENOMIC DNA]</scope>
    <source>
        <strain evidence="8 9">JCM 31316</strain>
    </source>
</reference>
<comment type="caution">
    <text evidence="8">The sequence shown here is derived from an EMBL/GenBank/DDBJ whole genome shotgun (WGS) entry which is preliminary data.</text>
</comment>
<sequence length="307" mass="34398">MTVMANWRPKPWIAVALSLANATLGLLYAGKPRWAGIFFVTTSTIVMLAFFRAFAGVSDTIMGALEIAAGIVGIILAYRAAKAAPDRIRPKYTRWYSLLAICAAFAVAAVAFRAFVYEPFKIPSTAMAPTAEIGSRVIVQKFGYGHFSTFGFRLGSRPISAPLHRGDVIVFDYPVEPAETWIKRIVGVPGDRVVYRDKHLFVNGVDTRVRQLDDYLHPDVPRYSRRYLDKLDGTTFATLQDDVQRTPEPSNFAFRDHCVYTENEVRCDVPAGNYFVMGDNRDNSLDSRYWGFVPSDRIIGKVVNIIH</sequence>
<keyword evidence="6" id="KW-1133">Transmembrane helix</keyword>
<keyword evidence="6" id="KW-0472">Membrane</keyword>
<name>A0ABT1ZNF1_9BURK</name>